<dbReference type="Proteomes" id="UP001314263">
    <property type="component" value="Unassembled WGS sequence"/>
</dbReference>
<sequence>MASIDSIVIWGFPDDIKDRELKNLLWTFPEIRDSWLNPDEPTCGVARFFSQYGALNAAQAIHCHTFDANHRLSCSLAEQNPEFGEPCRWQQSREHFAEYTEDDRRVSKPRREPSRRSTSKVFIGKLAASTDKEDVLYELRAWRDSIRDIRLVPGKQPWMPVSVFVDFTAEKDAADCVQTFASGFRVITSRSVGVVEPAKC</sequence>
<reference evidence="1 2" key="1">
    <citation type="submission" date="2023-10" db="EMBL/GenBank/DDBJ databases">
        <authorList>
            <person name="Maclean D."/>
            <person name="Macfadyen A."/>
        </authorList>
    </citation>
    <scope>NUCLEOTIDE SEQUENCE [LARGE SCALE GENOMIC DNA]</scope>
</reference>
<dbReference type="CDD" id="cd00590">
    <property type="entry name" value="RRM_SF"/>
    <property type="match status" value="1"/>
</dbReference>
<dbReference type="InterPro" id="IPR035979">
    <property type="entry name" value="RBD_domain_sf"/>
</dbReference>
<proteinExistence type="predicted"/>
<dbReference type="AlphaFoldDB" id="A0AAV1I0J9"/>
<accession>A0AAV1I0J9</accession>
<keyword evidence="2" id="KW-1185">Reference proteome</keyword>
<organism evidence="1 2">
    <name type="scientific">Coccomyxa viridis</name>
    <dbReference type="NCBI Taxonomy" id="1274662"/>
    <lineage>
        <taxon>Eukaryota</taxon>
        <taxon>Viridiplantae</taxon>
        <taxon>Chlorophyta</taxon>
        <taxon>core chlorophytes</taxon>
        <taxon>Trebouxiophyceae</taxon>
        <taxon>Trebouxiophyceae incertae sedis</taxon>
        <taxon>Coccomyxaceae</taxon>
        <taxon>Coccomyxa</taxon>
    </lineage>
</organism>
<dbReference type="Gene3D" id="3.30.70.330">
    <property type="match status" value="2"/>
</dbReference>
<protein>
    <recommendedName>
        <fullName evidence="3">RRM domain-containing protein</fullName>
    </recommendedName>
</protein>
<dbReference type="SUPFAM" id="SSF54928">
    <property type="entry name" value="RNA-binding domain, RBD"/>
    <property type="match status" value="1"/>
</dbReference>
<name>A0AAV1I0J9_9CHLO</name>
<dbReference type="GO" id="GO:0003676">
    <property type="term" value="F:nucleic acid binding"/>
    <property type="evidence" value="ECO:0007669"/>
    <property type="project" value="InterPro"/>
</dbReference>
<evidence type="ECO:0000313" key="2">
    <source>
        <dbReference type="Proteomes" id="UP001314263"/>
    </source>
</evidence>
<dbReference type="InterPro" id="IPR012677">
    <property type="entry name" value="Nucleotide-bd_a/b_plait_sf"/>
</dbReference>
<dbReference type="EMBL" id="CAUYUE010000004">
    <property type="protein sequence ID" value="CAK0768657.1"/>
    <property type="molecule type" value="Genomic_DNA"/>
</dbReference>
<comment type="caution">
    <text evidence="1">The sequence shown here is derived from an EMBL/GenBank/DDBJ whole genome shotgun (WGS) entry which is preliminary data.</text>
</comment>
<evidence type="ECO:0008006" key="3">
    <source>
        <dbReference type="Google" id="ProtNLM"/>
    </source>
</evidence>
<gene>
    <name evidence="1" type="ORF">CVIRNUC_003586</name>
</gene>
<evidence type="ECO:0000313" key="1">
    <source>
        <dbReference type="EMBL" id="CAK0768657.1"/>
    </source>
</evidence>